<feature type="compositionally biased region" description="Low complexity" evidence="1">
    <location>
        <begin position="131"/>
        <end position="150"/>
    </location>
</feature>
<feature type="region of interest" description="Disordered" evidence="1">
    <location>
        <begin position="1"/>
        <end position="54"/>
    </location>
</feature>
<name>A0A2N5U058_9BASI</name>
<organism evidence="2 3">
    <name type="scientific">Puccinia coronata f. sp. avenae</name>
    <dbReference type="NCBI Taxonomy" id="200324"/>
    <lineage>
        <taxon>Eukaryota</taxon>
        <taxon>Fungi</taxon>
        <taxon>Dikarya</taxon>
        <taxon>Basidiomycota</taxon>
        <taxon>Pucciniomycotina</taxon>
        <taxon>Pucciniomycetes</taxon>
        <taxon>Pucciniales</taxon>
        <taxon>Pucciniaceae</taxon>
        <taxon>Puccinia</taxon>
    </lineage>
</organism>
<sequence length="206" mass="21729">MNNGRGNFNTGHSNFNTGHGNFNTGHGNFNTGHGNMNTGHGNTNMGHGNVNTGQSNVLQMGPRNYQMMGPDPWGFQLFCDDPSFQMAAHAHLNDWVARCHHNSPTAQPSVGHGPVASHLNSPTARPPGRHGPPAAGSHANDPGLSASQPQGGPPSAPPAATPPASTIIERRAIMPPPKPTSVRVLHLDYVVYIQSVTNELSKAHSN</sequence>
<dbReference type="AlphaFoldDB" id="A0A2N5U058"/>
<feature type="region of interest" description="Disordered" evidence="1">
    <location>
        <begin position="106"/>
        <end position="163"/>
    </location>
</feature>
<feature type="compositionally biased region" description="Low complexity" evidence="1">
    <location>
        <begin position="9"/>
        <end position="53"/>
    </location>
</feature>
<evidence type="ECO:0000256" key="1">
    <source>
        <dbReference type="SAM" id="MobiDB-lite"/>
    </source>
</evidence>
<comment type="caution">
    <text evidence="2">The sequence shown here is derived from an EMBL/GenBank/DDBJ whole genome shotgun (WGS) entry which is preliminary data.</text>
</comment>
<reference evidence="2 3" key="1">
    <citation type="submission" date="2017-11" db="EMBL/GenBank/DDBJ databases">
        <title>De novo assembly and phasing of dikaryotic genomes from two isolates of Puccinia coronata f. sp. avenae, the causal agent of oat crown rust.</title>
        <authorList>
            <person name="Miller M.E."/>
            <person name="Zhang Y."/>
            <person name="Omidvar V."/>
            <person name="Sperschneider J."/>
            <person name="Schwessinger B."/>
            <person name="Raley C."/>
            <person name="Palmer J.M."/>
            <person name="Garnica D."/>
            <person name="Upadhyaya N."/>
            <person name="Rathjen J."/>
            <person name="Taylor J.M."/>
            <person name="Park R.F."/>
            <person name="Dodds P.N."/>
            <person name="Hirsch C.D."/>
            <person name="Kianian S.F."/>
            <person name="Figueroa M."/>
        </authorList>
    </citation>
    <scope>NUCLEOTIDE SEQUENCE [LARGE SCALE GENOMIC DNA]</scope>
    <source>
        <strain evidence="2">12SD80</strain>
    </source>
</reference>
<dbReference type="EMBL" id="PGCI01000278">
    <property type="protein sequence ID" value="PLW31078.1"/>
    <property type="molecule type" value="Genomic_DNA"/>
</dbReference>
<proteinExistence type="predicted"/>
<evidence type="ECO:0000313" key="3">
    <source>
        <dbReference type="Proteomes" id="UP000235392"/>
    </source>
</evidence>
<evidence type="ECO:0000313" key="2">
    <source>
        <dbReference type="EMBL" id="PLW31078.1"/>
    </source>
</evidence>
<gene>
    <name evidence="2" type="ORF">PCASD_13525</name>
</gene>
<dbReference type="Proteomes" id="UP000235392">
    <property type="component" value="Unassembled WGS sequence"/>
</dbReference>
<protein>
    <submittedName>
        <fullName evidence="2">Uncharacterized protein</fullName>
    </submittedName>
</protein>
<feature type="compositionally biased region" description="Pro residues" evidence="1">
    <location>
        <begin position="151"/>
        <end position="161"/>
    </location>
</feature>
<accession>A0A2N5U058</accession>